<protein>
    <recommendedName>
        <fullName evidence="2">Putative agmatine deiminase</fullName>
        <ecNumber evidence="2">3.5.3.12</ecNumber>
    </recommendedName>
    <alternativeName>
        <fullName evidence="2">Agmatine iminohydrolase</fullName>
    </alternativeName>
</protein>
<keyword evidence="4" id="KW-1185">Reference proteome</keyword>
<dbReference type="OrthoDB" id="9808013at2"/>
<dbReference type="RefSeq" id="WP_146621664.1">
    <property type="nucleotide sequence ID" value="NZ_BJCC01000009.1"/>
</dbReference>
<proteinExistence type="inferred from homology"/>
<comment type="catalytic activity">
    <reaction evidence="2">
        <text>agmatine + H2O = N-carbamoylputrescine + NH4(+)</text>
        <dbReference type="Rhea" id="RHEA:18037"/>
        <dbReference type="ChEBI" id="CHEBI:15377"/>
        <dbReference type="ChEBI" id="CHEBI:28938"/>
        <dbReference type="ChEBI" id="CHEBI:58145"/>
        <dbReference type="ChEBI" id="CHEBI:58318"/>
        <dbReference type="EC" id="3.5.3.12"/>
    </reaction>
</comment>
<dbReference type="PANTHER" id="PTHR31377:SF0">
    <property type="entry name" value="AGMATINE DEIMINASE-RELATED"/>
    <property type="match status" value="1"/>
</dbReference>
<dbReference type="SUPFAM" id="SSF55909">
    <property type="entry name" value="Pentein"/>
    <property type="match status" value="1"/>
</dbReference>
<dbReference type="InterPro" id="IPR017754">
    <property type="entry name" value="Agmatine_deiminase"/>
</dbReference>
<reference evidence="4" key="1">
    <citation type="submission" date="2019-02" db="EMBL/GenBank/DDBJ databases">
        <title>Draft genome sequence of Enterococcus sp. Gos25-1.</title>
        <authorList>
            <person name="Tanaka N."/>
            <person name="Shiwa Y."/>
            <person name="Fujita N."/>
        </authorList>
    </citation>
    <scope>NUCLEOTIDE SEQUENCE [LARGE SCALE GENOMIC DNA]</scope>
    <source>
        <strain evidence="4">Gos25-1</strain>
    </source>
</reference>
<evidence type="ECO:0000313" key="3">
    <source>
        <dbReference type="EMBL" id="GCF93192.1"/>
    </source>
</evidence>
<comment type="similarity">
    <text evidence="2">Belongs to the agmatine deiminase family.</text>
</comment>
<accession>A0A4P5PCL4</accession>
<dbReference type="Proteomes" id="UP000290567">
    <property type="component" value="Unassembled WGS sequence"/>
</dbReference>
<dbReference type="HAMAP" id="MF_01841">
    <property type="entry name" value="Agmatine_deimin"/>
    <property type="match status" value="1"/>
</dbReference>
<dbReference type="GO" id="GO:0009446">
    <property type="term" value="P:putrescine biosynthetic process"/>
    <property type="evidence" value="ECO:0007669"/>
    <property type="project" value="InterPro"/>
</dbReference>
<dbReference type="InterPro" id="IPR007466">
    <property type="entry name" value="Peptidyl-Arg-deiminase_porph"/>
</dbReference>
<dbReference type="NCBIfam" id="NF010070">
    <property type="entry name" value="PRK13551.1"/>
    <property type="match status" value="1"/>
</dbReference>
<comment type="caution">
    <text evidence="3">The sequence shown here is derived from an EMBL/GenBank/DDBJ whole genome shotgun (WGS) entry which is preliminary data.</text>
</comment>
<name>A0A4P5PCL4_9ENTE</name>
<dbReference type="EMBL" id="BJCC01000009">
    <property type="protein sequence ID" value="GCF93192.1"/>
    <property type="molecule type" value="Genomic_DNA"/>
</dbReference>
<dbReference type="NCBIfam" id="TIGR03380">
    <property type="entry name" value="agmatine_aguA"/>
    <property type="match status" value="1"/>
</dbReference>
<sequence length="367" mass="41944">MARSIKDSTPKKDGYRMPGEFEEHECSWIIWPERTDTWRDGGKPAQKVFVDVVEKMIPYEEVRVICSAAQYENARARLPEEVRVIEMSTDDSWAQDKGPFYVINDKGDIRGVDWGFNAYGGLDEGLYFPWKLDSQFAQKLLELENIDRYDATAKLILEGGATQVDGEGTLIITENSVFNDNRNPGMSRDEIEELLKEYMNLEKVIWLKDGMAFDETDGHIDDVCFFIKPGVIALSWTDDEENPQYKPLKEAYDILSQETDAKGRKLEIHKVPIPEILYISEEENAGIDISDTAATRESGLPLAVTYINSYMINGALVVPQFNDPMDEVACKMFKELMPDREIVRIWSREWSLCGGNIHCMTLQKPKP</sequence>
<dbReference type="Pfam" id="PF04371">
    <property type="entry name" value="PAD_porph"/>
    <property type="match status" value="1"/>
</dbReference>
<evidence type="ECO:0000256" key="1">
    <source>
        <dbReference type="ARBA" id="ARBA00022801"/>
    </source>
</evidence>
<dbReference type="AlphaFoldDB" id="A0A4P5PCL4"/>
<dbReference type="GO" id="GO:0047632">
    <property type="term" value="F:agmatine deiminase activity"/>
    <property type="evidence" value="ECO:0007669"/>
    <property type="project" value="UniProtKB-UniRule"/>
</dbReference>
<feature type="active site" description="Amidino-cysteine intermediate" evidence="2">
    <location>
        <position position="359"/>
    </location>
</feature>
<dbReference type="PANTHER" id="PTHR31377">
    <property type="entry name" value="AGMATINE DEIMINASE-RELATED"/>
    <property type="match status" value="1"/>
</dbReference>
<dbReference type="GO" id="GO:0004668">
    <property type="term" value="F:protein-arginine deiminase activity"/>
    <property type="evidence" value="ECO:0007669"/>
    <property type="project" value="InterPro"/>
</dbReference>
<evidence type="ECO:0000313" key="4">
    <source>
        <dbReference type="Proteomes" id="UP000290567"/>
    </source>
</evidence>
<keyword evidence="1 2" id="KW-0378">Hydrolase</keyword>
<organism evidence="3 4">
    <name type="scientific">Enterococcus florum</name>
    <dbReference type="NCBI Taxonomy" id="2480627"/>
    <lineage>
        <taxon>Bacteria</taxon>
        <taxon>Bacillati</taxon>
        <taxon>Bacillota</taxon>
        <taxon>Bacilli</taxon>
        <taxon>Lactobacillales</taxon>
        <taxon>Enterococcaceae</taxon>
        <taxon>Enterococcus</taxon>
    </lineage>
</organism>
<evidence type="ECO:0000256" key="2">
    <source>
        <dbReference type="HAMAP-Rule" id="MF_01841"/>
    </source>
</evidence>
<dbReference type="Gene3D" id="3.75.10.10">
    <property type="entry name" value="L-arginine/glycine Amidinotransferase, Chain A"/>
    <property type="match status" value="1"/>
</dbReference>
<gene>
    <name evidence="3" type="primary">aguA1</name>
    <name evidence="2" type="synonym">aguA</name>
    <name evidence="3" type="ORF">NRIC_10830</name>
</gene>
<dbReference type="EC" id="3.5.3.12" evidence="2"/>